<dbReference type="Proteomes" id="UP000281725">
    <property type="component" value="Unassembled WGS sequence"/>
</dbReference>
<evidence type="ECO:0000313" key="2">
    <source>
        <dbReference type="Proteomes" id="UP000281725"/>
    </source>
</evidence>
<dbReference type="InterPro" id="IPR009797">
    <property type="entry name" value="DUF1367"/>
</dbReference>
<evidence type="ECO:0000313" key="1">
    <source>
        <dbReference type="EMBL" id="RKJ91586.1"/>
    </source>
</evidence>
<dbReference type="RefSeq" id="WP_120414207.1">
    <property type="nucleotide sequence ID" value="NZ_JAPEEU010000002.1"/>
</dbReference>
<dbReference type="EMBL" id="RAWX01000001">
    <property type="protein sequence ID" value="RKJ91586.1"/>
    <property type="molecule type" value="Genomic_DNA"/>
</dbReference>
<organism evidence="1 2">
    <name type="scientific">Aeromonas veronii</name>
    <dbReference type="NCBI Taxonomy" id="654"/>
    <lineage>
        <taxon>Bacteria</taxon>
        <taxon>Pseudomonadati</taxon>
        <taxon>Pseudomonadota</taxon>
        <taxon>Gammaproteobacteria</taxon>
        <taxon>Aeromonadales</taxon>
        <taxon>Aeromonadaceae</taxon>
        <taxon>Aeromonas</taxon>
    </lineage>
</organism>
<protein>
    <submittedName>
        <fullName evidence="1">DUF1367 family protein</fullName>
    </submittedName>
</protein>
<accession>A0A3A9J3Z5</accession>
<dbReference type="Pfam" id="PF07105">
    <property type="entry name" value="DUF1367"/>
    <property type="match status" value="1"/>
</dbReference>
<dbReference type="AlphaFoldDB" id="A0A3A9J3Z5"/>
<name>A0A3A9J3Z5_AERVE</name>
<reference evidence="1 2" key="1">
    <citation type="submission" date="2018-09" db="EMBL/GenBank/DDBJ databases">
        <title>Genome sequencing of Aeromonas veronii MS-17-88.</title>
        <authorList>
            <person name="Tekedar H.C."/>
            <person name="Arick M.A."/>
            <person name="Hsu C.-Y."/>
            <person name="Thrash A."/>
            <person name="Karsi A."/>
            <person name="Lawrence M.L."/>
            <person name="Abdelhamed H."/>
        </authorList>
    </citation>
    <scope>NUCLEOTIDE SEQUENCE [LARGE SCALE GENOMIC DNA]</scope>
    <source>
        <strain evidence="1 2">MS 17-88</strain>
    </source>
</reference>
<proteinExistence type="predicted"/>
<gene>
    <name evidence="1" type="ORF">D6R50_02950</name>
</gene>
<comment type="caution">
    <text evidence="1">The sequence shown here is derived from an EMBL/GenBank/DDBJ whole genome shotgun (WGS) entry which is preliminary data.</text>
</comment>
<sequence length="195" mass="21946">MELTLLKMSGGVLVPSTPADAEAIRSLPIGSFIQAKGSGRRNPAFHRRFFALLNLTFDYWEPAGGMVSPAEQGVLNRFVRYLSHFGSSQALNQAKDEFIELLAINRVERHGPQAEKSFEVMRKWLTVEAGYFTIVILPDGGMRKEPKSIRFNKMEQAEFSDLYRAVFGVCWRYVLNQQFGSEAENTIAQLMGFSG</sequence>